<dbReference type="STRING" id="1714355.BTO28_00835"/>
<comment type="caution">
    <text evidence="2">The sequence shown here is derived from an EMBL/GenBank/DDBJ whole genome shotgun (WGS) entry which is preliminary data.</text>
</comment>
<evidence type="ECO:0000313" key="2">
    <source>
        <dbReference type="EMBL" id="OMP68628.1"/>
    </source>
</evidence>
<organism evidence="2 3">
    <name type="scientific">Domibacillus epiphyticus</name>
    <dbReference type="NCBI Taxonomy" id="1714355"/>
    <lineage>
        <taxon>Bacteria</taxon>
        <taxon>Bacillati</taxon>
        <taxon>Bacillota</taxon>
        <taxon>Bacilli</taxon>
        <taxon>Bacillales</taxon>
        <taxon>Bacillaceae</taxon>
        <taxon>Domibacillus</taxon>
    </lineage>
</organism>
<keyword evidence="3" id="KW-1185">Reference proteome</keyword>
<accession>A0A1V2ACA5</accession>
<feature type="region of interest" description="Disordered" evidence="1">
    <location>
        <begin position="57"/>
        <end position="99"/>
    </location>
</feature>
<feature type="compositionally biased region" description="Basic and acidic residues" evidence="1">
    <location>
        <begin position="57"/>
        <end position="84"/>
    </location>
</feature>
<protein>
    <recommendedName>
        <fullName evidence="4">RNA polymerase subunit sigma</fullName>
    </recommendedName>
</protein>
<dbReference type="AlphaFoldDB" id="A0A1V2ACA5"/>
<dbReference type="Proteomes" id="UP000188613">
    <property type="component" value="Unassembled WGS sequence"/>
</dbReference>
<evidence type="ECO:0000256" key="1">
    <source>
        <dbReference type="SAM" id="MobiDB-lite"/>
    </source>
</evidence>
<gene>
    <name evidence="2" type="ORF">BTO28_00835</name>
</gene>
<dbReference type="EMBL" id="MSFI01000001">
    <property type="protein sequence ID" value="OMP68628.1"/>
    <property type="molecule type" value="Genomic_DNA"/>
</dbReference>
<sequence length="99" mass="11507">MDFKSVEMQVALPRTFEASKAVQEQQQNGLAAQQNANEDVEKEAQWKRKAVVEGDNIDKLNLKDRDRQNEQQRQRKKKKQEEKKKSAHPFKGKQIDISG</sequence>
<proteinExistence type="predicted"/>
<evidence type="ECO:0000313" key="3">
    <source>
        <dbReference type="Proteomes" id="UP000188613"/>
    </source>
</evidence>
<reference evidence="2 3" key="1">
    <citation type="submission" date="2016-12" db="EMBL/GenBank/DDBJ databases">
        <title>Domibacillus sp. SAB 38T whole genome sequencing.</title>
        <authorList>
            <person name="Verma A."/>
            <person name="Ojha A.K."/>
            <person name="Krishnamurthi S."/>
        </authorList>
    </citation>
    <scope>NUCLEOTIDE SEQUENCE [LARGE SCALE GENOMIC DNA]</scope>
    <source>
        <strain evidence="2 3">SAB 38</strain>
    </source>
</reference>
<evidence type="ECO:0008006" key="4">
    <source>
        <dbReference type="Google" id="ProtNLM"/>
    </source>
</evidence>
<dbReference type="RefSeq" id="WP_076763047.1">
    <property type="nucleotide sequence ID" value="NZ_MSFI01000001.1"/>
</dbReference>
<name>A0A1V2ACA5_9BACI</name>